<name>A0A368EJ41_9PROT</name>
<dbReference type="AlphaFoldDB" id="A0A368EJ41"/>
<keyword evidence="1 4" id="KW-0808">Transferase</keyword>
<dbReference type="GO" id="GO:0032259">
    <property type="term" value="P:methylation"/>
    <property type="evidence" value="ECO:0007669"/>
    <property type="project" value="UniProtKB-KW"/>
</dbReference>
<protein>
    <submittedName>
        <fullName evidence="4">FkbM family methyltransferase</fullName>
    </submittedName>
</protein>
<organism evidence="4 5">
    <name type="scientific">PS1 clade bacterium</name>
    <dbReference type="NCBI Taxonomy" id="2175152"/>
    <lineage>
        <taxon>Bacteria</taxon>
        <taxon>Pseudomonadati</taxon>
        <taxon>Pseudomonadota</taxon>
        <taxon>Alphaproteobacteria</taxon>
        <taxon>PS1 clade</taxon>
    </lineage>
</organism>
<feature type="non-terminal residue" evidence="4">
    <location>
        <position position="232"/>
    </location>
</feature>
<accession>A0A368EJ41</accession>
<evidence type="ECO:0000259" key="3">
    <source>
        <dbReference type="Pfam" id="PF02475"/>
    </source>
</evidence>
<dbReference type="Pfam" id="PF02475">
    <property type="entry name" value="TRM5-TYW2_MTfase"/>
    <property type="match status" value="1"/>
</dbReference>
<sequence>MAVSDSVSVRSELSAPSQIPVDDTSDFGSRKPSAVTAGLISLTQNLGLSWFGKRLTYLLRRIGLLMMGECADVTIFGARLRIYPHNNVSEKRVLFATQLFDPAERDALKALAAPGAVFLDIGANVGLYSISVGEAFAAHSETRIVAVEPHPYIYRRLAFNAALNPAYNITAVEAGIADHEGTLSLTLHGDNLGETRMVQDGMTASADAIAAEKVVDVPVISLMQLVATQGLK</sequence>
<evidence type="ECO:0000256" key="1">
    <source>
        <dbReference type="ARBA" id="ARBA00022679"/>
    </source>
</evidence>
<dbReference type="Gene3D" id="3.40.50.150">
    <property type="entry name" value="Vaccinia Virus protein VP39"/>
    <property type="match status" value="1"/>
</dbReference>
<comment type="caution">
    <text evidence="4">The sequence shown here is derived from an EMBL/GenBank/DDBJ whole genome shotgun (WGS) entry which is preliminary data.</text>
</comment>
<evidence type="ECO:0000313" key="4">
    <source>
        <dbReference type="EMBL" id="RCL84481.1"/>
    </source>
</evidence>
<evidence type="ECO:0000256" key="2">
    <source>
        <dbReference type="ARBA" id="ARBA00022691"/>
    </source>
</evidence>
<proteinExistence type="predicted"/>
<dbReference type="PANTHER" id="PTHR34203">
    <property type="entry name" value="METHYLTRANSFERASE, FKBM FAMILY PROTEIN"/>
    <property type="match status" value="1"/>
</dbReference>
<dbReference type="EMBL" id="QOQK01000013">
    <property type="protein sequence ID" value="RCL84481.1"/>
    <property type="molecule type" value="Genomic_DNA"/>
</dbReference>
<evidence type="ECO:0000313" key="5">
    <source>
        <dbReference type="Proteomes" id="UP000252289"/>
    </source>
</evidence>
<dbReference type="Proteomes" id="UP000252289">
    <property type="component" value="Unassembled WGS sequence"/>
</dbReference>
<keyword evidence="4" id="KW-0489">Methyltransferase</keyword>
<dbReference type="InterPro" id="IPR056743">
    <property type="entry name" value="TRM5-TYW2-like_MTfase"/>
</dbReference>
<keyword evidence="2" id="KW-0949">S-adenosyl-L-methionine</keyword>
<gene>
    <name evidence="4" type="ORF">DBW64_03580</name>
</gene>
<dbReference type="GO" id="GO:0008168">
    <property type="term" value="F:methyltransferase activity"/>
    <property type="evidence" value="ECO:0007669"/>
    <property type="project" value="UniProtKB-KW"/>
</dbReference>
<dbReference type="SUPFAM" id="SSF53335">
    <property type="entry name" value="S-adenosyl-L-methionine-dependent methyltransferases"/>
    <property type="match status" value="1"/>
</dbReference>
<dbReference type="InterPro" id="IPR029063">
    <property type="entry name" value="SAM-dependent_MTases_sf"/>
</dbReference>
<dbReference type="InterPro" id="IPR006342">
    <property type="entry name" value="FkbM_mtfrase"/>
</dbReference>
<feature type="domain" description="TRM5/TYW2-like methyltransferase" evidence="3">
    <location>
        <begin position="90"/>
        <end position="173"/>
    </location>
</feature>
<dbReference type="NCBIfam" id="TIGR01444">
    <property type="entry name" value="fkbM_fam"/>
    <property type="match status" value="1"/>
</dbReference>
<dbReference type="InterPro" id="IPR052514">
    <property type="entry name" value="SAM-dependent_MTase"/>
</dbReference>
<dbReference type="PANTHER" id="PTHR34203:SF15">
    <property type="entry name" value="SLL1173 PROTEIN"/>
    <property type="match status" value="1"/>
</dbReference>
<reference evidence="4 5" key="1">
    <citation type="journal article" date="2018" name="Microbiome">
        <title>Fine metagenomic profile of the Mediterranean stratified and mixed water columns revealed by assembly and recruitment.</title>
        <authorList>
            <person name="Haro-Moreno J.M."/>
            <person name="Lopez-Perez M."/>
            <person name="De La Torre J.R."/>
            <person name="Picazo A."/>
            <person name="Camacho A."/>
            <person name="Rodriguez-Valera F."/>
        </authorList>
    </citation>
    <scope>NUCLEOTIDE SEQUENCE [LARGE SCALE GENOMIC DNA]</scope>
    <source>
        <strain evidence="4">MED-G50</strain>
    </source>
</reference>